<dbReference type="EMBL" id="CP011497">
    <property type="protein sequence ID" value="AKJ08555.1"/>
    <property type="molecule type" value="Genomic_DNA"/>
</dbReference>
<evidence type="ECO:0000256" key="1">
    <source>
        <dbReference type="SAM" id="MobiDB-lite"/>
    </source>
</evidence>
<evidence type="ECO:0000313" key="2">
    <source>
        <dbReference type="EMBL" id="AKJ08555.1"/>
    </source>
</evidence>
<accession>A0ABM5TC85</accession>
<keyword evidence="3" id="KW-1185">Reference proteome</keyword>
<protein>
    <recommendedName>
        <fullName evidence="4">Lipoprotein</fullName>
    </recommendedName>
</protein>
<evidence type="ECO:0008006" key="4">
    <source>
        <dbReference type="Google" id="ProtNLM"/>
    </source>
</evidence>
<organism evidence="2 3">
    <name type="scientific">Streptomyces incarnatus</name>
    <dbReference type="NCBI Taxonomy" id="665007"/>
    <lineage>
        <taxon>Bacteria</taxon>
        <taxon>Bacillati</taxon>
        <taxon>Actinomycetota</taxon>
        <taxon>Actinomycetes</taxon>
        <taxon>Kitasatosporales</taxon>
        <taxon>Streptomycetaceae</taxon>
        <taxon>Streptomyces</taxon>
    </lineage>
</organism>
<feature type="region of interest" description="Disordered" evidence="1">
    <location>
        <begin position="1"/>
        <end position="27"/>
    </location>
</feature>
<dbReference type="Proteomes" id="UP000035366">
    <property type="component" value="Chromosome"/>
</dbReference>
<sequence length="170" mass="17922">MAAPYMHRSDDFGSAASKGPTNLTVTPPATLSSYRLMTGAQADRLNAQMAGKLPKHYAVVFYTTASKPTQPVLEVFSDTSTTDPQLAQELAQHSAAYENTDLMAGAHITDAKDFNPGSAGGKMQCGKNNVVLCGWTDSGTIGGLLTNVTSGLNIQQIASLTQEFRAAAEH</sequence>
<gene>
    <name evidence="2" type="ORF">ABB07_00350</name>
</gene>
<proteinExistence type="predicted"/>
<evidence type="ECO:0000313" key="3">
    <source>
        <dbReference type="Proteomes" id="UP000035366"/>
    </source>
</evidence>
<name>A0ABM5TC85_9ACTN</name>
<reference evidence="2 3" key="1">
    <citation type="journal article" date="2015" name="ISME J.">
        <title>Draft Genome Sequence of Streptomyces incarnatus NRRL8089, which Produces the Nucleoside Antibiotic Sinefungin.</title>
        <authorList>
            <person name="Oshima K."/>
            <person name="Hattori M."/>
            <person name="Shimizu H."/>
            <person name="Fukuda K."/>
            <person name="Nemoto M."/>
            <person name="Inagaki K."/>
            <person name="Tamura T."/>
        </authorList>
    </citation>
    <scope>NUCLEOTIDE SEQUENCE [LARGE SCALE GENOMIC DNA]</scope>
    <source>
        <strain evidence="2 3">NRRL 8089</strain>
    </source>
</reference>